<dbReference type="Gene3D" id="3.40.50.300">
    <property type="entry name" value="P-loop containing nucleotide triphosphate hydrolases"/>
    <property type="match status" value="3"/>
</dbReference>
<sequence>MGKTRYNAKARQKQKFLIDNSETKKIKVDIPHEEVNSSTNDTNALVLPSNKRATKPKKENVTITRILSKKQRKRLEKIVDQKEKKKNHSALVEALASVQIPKTQLLQYTSLSTTQTQGLKRLKNDKIEKKRTRDDVLLEDEIPMKGKRRKYINALTIDEVDQESETEDNKPRDYNIVGVDSSSDESSDETSDLDDAKAENDIQEVKEEIKAEPKLEEKPKIEAKKEKLIEVKSEDRKPATYIHLEREPKIQAARLKLPILAEEQQIMEIISENKVIIIAGETGSGKTTQVPQFLYEAGYAEKKLIGVTEPRRVAAISMSKRVAKEMNLSTDIVSYLMRFEGNVTDKTKVKFMTDGVLLKEVESDFLLKKYSVIILDEAHERSVFTDVLIGLLSRIVIIREKENDPLKLIIMSATLRVEDFTKNEVLFKEPPPVLKVEARQFPVTVHFNRTTAEDYVNEAYRKTVKIHTKLPEGGILIFLTGQKEVRELVWRLRKAFPYKPNKGPLKPIERESSSEVDSFDEEDWDMIRHKKKKLRKKERVQAIKRNKNKKATKLPIVNLDAYKLPNESTENNSDQEEMNEENDDSDIDEEETEQIEMLAESQPLWVLPLYSVLSSDKQALVFQDPPPGTRLCVVSTNVAETSITIPNIKYVIDSGRQKSKVYDKITGVSAFIVTYTSKASANQRAGRAGRVGPGHCYRLYSSAVYNDEFKDFSVPEIQEKPVDDLMLQMKSIGIDKVDKFPFPSPPDPIQLEVAEKRLKMLGALEEKTLIKGNTTEIAVVLTDLGKTIARFPVNPRFGKMLALGDQGGLLPYIISIVACLSVPNVLEENINMIDEDEEGEKEEGQGNRSKFRELRHKWAGEGESRLLGDPLVLLKAVSSCLFDQSSSNLEKFCIDHGIRVKAVHEIAKIRQQLTNEININATDISLAIDPKLPPPTDSQIHLIRQILLSGFGDQVARKFTKQEINEMENKHKYKYAYKCLDMVDPVFIHQESVLKYEDPEWVIYQEVYEVTMDDKTQRMFIRGITAIDPAWLPKYVPTLCNVLKILDDPPPRYDAEQDKIVCHVNATFSKAAWQLPKVEMPMQLSVDLYKHFGRCLLNGEIFGRLSEFTSSLVASPDSMNKTWVKSMPRAKNLLDELMHNEVTSKKKLKKLWKKNKEFLLSAYKLWLPDHLHLKITKIWPPLDKTSG</sequence>
<protein>
    <recommendedName>
        <fullName evidence="2">RNA helicase</fullName>
        <ecNumber evidence="2">3.6.4.13</ecNumber>
    </recommendedName>
</protein>
<feature type="domain" description="Helicase C-terminal" evidence="10">
    <location>
        <begin position="572"/>
        <end position="733"/>
    </location>
</feature>
<evidence type="ECO:0000256" key="6">
    <source>
        <dbReference type="ARBA" id="ARBA00022840"/>
    </source>
</evidence>
<feature type="region of interest" description="Disordered" evidence="8">
    <location>
        <begin position="160"/>
        <end position="200"/>
    </location>
</feature>
<dbReference type="PROSITE" id="PS51192">
    <property type="entry name" value="HELICASE_ATP_BIND_1"/>
    <property type="match status" value="1"/>
</dbReference>
<dbReference type="Pfam" id="PF00270">
    <property type="entry name" value="DEAD"/>
    <property type="match status" value="1"/>
</dbReference>
<dbReference type="InterPro" id="IPR056371">
    <property type="entry name" value="DHX37-like_C"/>
</dbReference>
<keyword evidence="3" id="KW-0547">Nucleotide-binding</keyword>
<dbReference type="Pfam" id="PF21010">
    <property type="entry name" value="HA2_C"/>
    <property type="match status" value="1"/>
</dbReference>
<evidence type="ECO:0000256" key="5">
    <source>
        <dbReference type="ARBA" id="ARBA00022806"/>
    </source>
</evidence>
<feature type="domain" description="Helicase ATP-binding" evidence="9">
    <location>
        <begin position="267"/>
        <end position="433"/>
    </location>
</feature>
<dbReference type="Gene3D" id="1.20.120.1080">
    <property type="match status" value="1"/>
</dbReference>
<keyword evidence="4" id="KW-0378">Hydrolase</keyword>
<comment type="similarity">
    <text evidence="1">Belongs to the DEAD box helicase family. DEAH subfamily.</text>
</comment>
<dbReference type="Pfam" id="PF04408">
    <property type="entry name" value="WHD_HA2"/>
    <property type="match status" value="1"/>
</dbReference>
<accession>A0A336MQF2</accession>
<dbReference type="InterPro" id="IPR014001">
    <property type="entry name" value="Helicase_ATP-bd"/>
</dbReference>
<dbReference type="CDD" id="cd17982">
    <property type="entry name" value="DEXHc_DHX37"/>
    <property type="match status" value="1"/>
</dbReference>
<dbReference type="GO" id="GO:0016787">
    <property type="term" value="F:hydrolase activity"/>
    <property type="evidence" value="ECO:0007669"/>
    <property type="project" value="UniProtKB-KW"/>
</dbReference>
<dbReference type="GO" id="GO:0000462">
    <property type="term" value="P:maturation of SSU-rRNA from tricistronic rRNA transcript (SSU-rRNA, 5.8S rRNA, LSU-rRNA)"/>
    <property type="evidence" value="ECO:0007669"/>
    <property type="project" value="TreeGrafter"/>
</dbReference>
<feature type="region of interest" description="Disordered" evidence="8">
    <location>
        <begin position="564"/>
        <end position="591"/>
    </location>
</feature>
<evidence type="ECO:0000256" key="3">
    <source>
        <dbReference type="ARBA" id="ARBA00022741"/>
    </source>
</evidence>
<dbReference type="CDD" id="cd18791">
    <property type="entry name" value="SF2_C_RHA"/>
    <property type="match status" value="1"/>
</dbReference>
<dbReference type="EC" id="3.6.4.13" evidence="2"/>
<dbReference type="InterPro" id="IPR027417">
    <property type="entry name" value="P-loop_NTPase"/>
</dbReference>
<dbReference type="GO" id="GO:0005524">
    <property type="term" value="F:ATP binding"/>
    <property type="evidence" value="ECO:0007669"/>
    <property type="project" value="UniProtKB-KW"/>
</dbReference>
<dbReference type="GO" id="GO:0003723">
    <property type="term" value="F:RNA binding"/>
    <property type="evidence" value="ECO:0007669"/>
    <property type="project" value="TreeGrafter"/>
</dbReference>
<dbReference type="SMART" id="SM00382">
    <property type="entry name" value="AAA"/>
    <property type="match status" value="1"/>
</dbReference>
<dbReference type="AlphaFoldDB" id="A0A336MQF2"/>
<proteinExistence type="inferred from homology"/>
<dbReference type="InterPro" id="IPR011545">
    <property type="entry name" value="DEAD/DEAH_box_helicase_dom"/>
</dbReference>
<dbReference type="InterPro" id="IPR048333">
    <property type="entry name" value="HA2_WH"/>
</dbReference>
<dbReference type="InterPro" id="IPR011709">
    <property type="entry name" value="DEAD-box_helicase_OB_fold"/>
</dbReference>
<dbReference type="InterPro" id="IPR002464">
    <property type="entry name" value="DNA/RNA_helicase_DEAH_CS"/>
</dbReference>
<dbReference type="Pfam" id="PF00271">
    <property type="entry name" value="Helicase_C"/>
    <property type="match status" value="1"/>
</dbReference>
<keyword evidence="5" id="KW-0347">Helicase</keyword>
<dbReference type="InterPro" id="IPR003593">
    <property type="entry name" value="AAA+_ATPase"/>
</dbReference>
<dbReference type="PROSITE" id="PS51194">
    <property type="entry name" value="HELICASE_CTER"/>
    <property type="match status" value="1"/>
</dbReference>
<dbReference type="EMBL" id="UFQT01001426">
    <property type="protein sequence ID" value="SSX30517.1"/>
    <property type="molecule type" value="Genomic_DNA"/>
</dbReference>
<evidence type="ECO:0000259" key="10">
    <source>
        <dbReference type="PROSITE" id="PS51194"/>
    </source>
</evidence>
<evidence type="ECO:0000256" key="4">
    <source>
        <dbReference type="ARBA" id="ARBA00022801"/>
    </source>
</evidence>
<dbReference type="PROSITE" id="PS00690">
    <property type="entry name" value="DEAH_ATP_HELICASE"/>
    <property type="match status" value="1"/>
</dbReference>
<keyword evidence="6" id="KW-0067">ATP-binding</keyword>
<reference evidence="11" key="1">
    <citation type="submission" date="2018-07" db="EMBL/GenBank/DDBJ databases">
        <authorList>
            <person name="Quirk P.G."/>
            <person name="Krulwich T.A."/>
        </authorList>
    </citation>
    <scope>NUCLEOTIDE SEQUENCE</scope>
</reference>
<dbReference type="GO" id="GO:0003724">
    <property type="term" value="F:RNA helicase activity"/>
    <property type="evidence" value="ECO:0007669"/>
    <property type="project" value="UniProtKB-EC"/>
</dbReference>
<dbReference type="OMA" id="KYAYHCA"/>
<dbReference type="GO" id="GO:0005730">
    <property type="term" value="C:nucleolus"/>
    <property type="evidence" value="ECO:0007669"/>
    <property type="project" value="TreeGrafter"/>
</dbReference>
<evidence type="ECO:0000256" key="1">
    <source>
        <dbReference type="ARBA" id="ARBA00008792"/>
    </source>
</evidence>
<evidence type="ECO:0000259" key="9">
    <source>
        <dbReference type="PROSITE" id="PS51192"/>
    </source>
</evidence>
<dbReference type="PANTHER" id="PTHR18934:SF99">
    <property type="entry name" value="ATP-DEPENDENT RNA HELICASE DHX37-RELATED"/>
    <property type="match status" value="1"/>
</dbReference>
<dbReference type="VEuPathDB" id="VectorBase:CSON002574"/>
<gene>
    <name evidence="11" type="primary">CSON002574</name>
</gene>
<feature type="compositionally biased region" description="Acidic residues" evidence="8">
    <location>
        <begin position="182"/>
        <end position="193"/>
    </location>
</feature>
<evidence type="ECO:0000256" key="7">
    <source>
        <dbReference type="ARBA" id="ARBA00047984"/>
    </source>
</evidence>
<dbReference type="PANTHER" id="PTHR18934">
    <property type="entry name" value="ATP-DEPENDENT RNA HELICASE"/>
    <property type="match status" value="1"/>
</dbReference>
<dbReference type="InterPro" id="IPR007502">
    <property type="entry name" value="Helicase-assoc_dom"/>
</dbReference>
<dbReference type="Pfam" id="PF23362">
    <property type="entry name" value="DHX37_C"/>
    <property type="match status" value="1"/>
</dbReference>
<evidence type="ECO:0000313" key="11">
    <source>
        <dbReference type="EMBL" id="SSX30517.1"/>
    </source>
</evidence>
<dbReference type="InterPro" id="IPR001650">
    <property type="entry name" value="Helicase_C-like"/>
</dbReference>
<dbReference type="Pfam" id="PF07717">
    <property type="entry name" value="OB_NTP_bind"/>
    <property type="match status" value="1"/>
</dbReference>
<comment type="catalytic activity">
    <reaction evidence="7">
        <text>ATP + H2O = ADP + phosphate + H(+)</text>
        <dbReference type="Rhea" id="RHEA:13065"/>
        <dbReference type="ChEBI" id="CHEBI:15377"/>
        <dbReference type="ChEBI" id="CHEBI:15378"/>
        <dbReference type="ChEBI" id="CHEBI:30616"/>
        <dbReference type="ChEBI" id="CHEBI:43474"/>
        <dbReference type="ChEBI" id="CHEBI:456216"/>
        <dbReference type="EC" id="3.6.4.13"/>
    </reaction>
</comment>
<dbReference type="SMART" id="SM00487">
    <property type="entry name" value="DEXDc"/>
    <property type="match status" value="1"/>
</dbReference>
<name>A0A336MQF2_CULSO</name>
<feature type="compositionally biased region" description="Acidic residues" evidence="8">
    <location>
        <begin position="573"/>
        <end position="591"/>
    </location>
</feature>
<evidence type="ECO:0000256" key="2">
    <source>
        <dbReference type="ARBA" id="ARBA00012552"/>
    </source>
</evidence>
<dbReference type="SMART" id="SM00847">
    <property type="entry name" value="HA2"/>
    <property type="match status" value="1"/>
</dbReference>
<dbReference type="SMART" id="SM00490">
    <property type="entry name" value="HELICc"/>
    <property type="match status" value="1"/>
</dbReference>
<dbReference type="FunFam" id="3.40.50.300:FF:000637">
    <property type="entry name" value="ATP-dependent RNA helicase DHX37/DHR1"/>
    <property type="match status" value="1"/>
</dbReference>
<evidence type="ECO:0000256" key="8">
    <source>
        <dbReference type="SAM" id="MobiDB-lite"/>
    </source>
</evidence>
<organism evidence="11">
    <name type="scientific">Culicoides sonorensis</name>
    <name type="common">Biting midge</name>
    <dbReference type="NCBI Taxonomy" id="179676"/>
    <lineage>
        <taxon>Eukaryota</taxon>
        <taxon>Metazoa</taxon>
        <taxon>Ecdysozoa</taxon>
        <taxon>Arthropoda</taxon>
        <taxon>Hexapoda</taxon>
        <taxon>Insecta</taxon>
        <taxon>Pterygota</taxon>
        <taxon>Neoptera</taxon>
        <taxon>Endopterygota</taxon>
        <taxon>Diptera</taxon>
        <taxon>Nematocera</taxon>
        <taxon>Chironomoidea</taxon>
        <taxon>Ceratopogonidae</taxon>
        <taxon>Ceratopogoninae</taxon>
        <taxon>Culicoides</taxon>
        <taxon>Monoculicoides</taxon>
    </lineage>
</organism>
<dbReference type="SUPFAM" id="SSF52540">
    <property type="entry name" value="P-loop containing nucleoside triphosphate hydrolases"/>
    <property type="match status" value="1"/>
</dbReference>